<keyword evidence="2" id="KW-0902">Two-component regulatory system</keyword>
<evidence type="ECO:0000313" key="11">
    <source>
        <dbReference type="Proteomes" id="UP001476282"/>
    </source>
</evidence>
<dbReference type="Proteomes" id="UP001476282">
    <property type="component" value="Unassembled WGS sequence"/>
</dbReference>
<evidence type="ECO:0000256" key="6">
    <source>
        <dbReference type="PROSITE-ProRule" id="PRU00169"/>
    </source>
</evidence>
<gene>
    <name evidence="10" type="primary">phoB_2</name>
    <name evidence="10" type="ORF">Hsar01_03954</name>
</gene>
<dbReference type="SMART" id="SM00862">
    <property type="entry name" value="Trans_reg_C"/>
    <property type="match status" value="1"/>
</dbReference>
<accession>A0ABP9UT58</accession>
<feature type="DNA-binding region" description="OmpR/PhoB-type" evidence="7">
    <location>
        <begin position="128"/>
        <end position="227"/>
    </location>
</feature>
<organism evidence="10 11">
    <name type="scientific">Haloferula sargassicola</name>
    <dbReference type="NCBI Taxonomy" id="490096"/>
    <lineage>
        <taxon>Bacteria</taxon>
        <taxon>Pseudomonadati</taxon>
        <taxon>Verrucomicrobiota</taxon>
        <taxon>Verrucomicrobiia</taxon>
        <taxon>Verrucomicrobiales</taxon>
        <taxon>Verrucomicrobiaceae</taxon>
        <taxon>Haloferula</taxon>
    </lineage>
</organism>
<dbReference type="SMART" id="SM00448">
    <property type="entry name" value="REC"/>
    <property type="match status" value="1"/>
</dbReference>
<feature type="domain" description="Response regulatory" evidence="8">
    <location>
        <begin position="4"/>
        <end position="118"/>
    </location>
</feature>
<dbReference type="InterPro" id="IPR011006">
    <property type="entry name" value="CheY-like_superfamily"/>
</dbReference>
<keyword evidence="4 7" id="KW-0238">DNA-binding</keyword>
<dbReference type="Pfam" id="PF00072">
    <property type="entry name" value="Response_reg"/>
    <property type="match status" value="1"/>
</dbReference>
<dbReference type="PANTHER" id="PTHR48111:SF1">
    <property type="entry name" value="TWO-COMPONENT RESPONSE REGULATOR ORR33"/>
    <property type="match status" value="1"/>
</dbReference>
<name>A0ABP9UT58_9BACT</name>
<feature type="modified residue" description="4-aspartylphosphate" evidence="6">
    <location>
        <position position="53"/>
    </location>
</feature>
<evidence type="ECO:0000256" key="5">
    <source>
        <dbReference type="ARBA" id="ARBA00023163"/>
    </source>
</evidence>
<dbReference type="InterPro" id="IPR001867">
    <property type="entry name" value="OmpR/PhoB-type_DNA-bd"/>
</dbReference>
<dbReference type="SUPFAM" id="SSF46894">
    <property type="entry name" value="C-terminal effector domain of the bipartite response regulators"/>
    <property type="match status" value="1"/>
</dbReference>
<keyword evidence="1 6" id="KW-0597">Phosphoprotein</keyword>
<dbReference type="InterPro" id="IPR001789">
    <property type="entry name" value="Sig_transdc_resp-reg_receiver"/>
</dbReference>
<dbReference type="PROSITE" id="PS51755">
    <property type="entry name" value="OMPR_PHOB"/>
    <property type="match status" value="1"/>
</dbReference>
<evidence type="ECO:0000256" key="4">
    <source>
        <dbReference type="ARBA" id="ARBA00023125"/>
    </source>
</evidence>
<protein>
    <submittedName>
        <fullName evidence="10">Phosphate regulon transcriptional regulatory protein PhoB</fullName>
    </submittedName>
</protein>
<evidence type="ECO:0000256" key="3">
    <source>
        <dbReference type="ARBA" id="ARBA00023015"/>
    </source>
</evidence>
<dbReference type="InterPro" id="IPR016032">
    <property type="entry name" value="Sig_transdc_resp-reg_C-effctor"/>
</dbReference>
<evidence type="ECO:0000256" key="2">
    <source>
        <dbReference type="ARBA" id="ARBA00023012"/>
    </source>
</evidence>
<proteinExistence type="predicted"/>
<keyword evidence="11" id="KW-1185">Reference proteome</keyword>
<dbReference type="EMBL" id="BAABRI010000032">
    <property type="protein sequence ID" value="GAA5484708.1"/>
    <property type="molecule type" value="Genomic_DNA"/>
</dbReference>
<dbReference type="Gene3D" id="3.40.50.2300">
    <property type="match status" value="1"/>
</dbReference>
<reference evidence="10 11" key="1">
    <citation type="submission" date="2024-02" db="EMBL/GenBank/DDBJ databases">
        <title>Haloferula sargassicola NBRC 104335.</title>
        <authorList>
            <person name="Ichikawa N."/>
            <person name="Katano-Makiyama Y."/>
            <person name="Hidaka K."/>
        </authorList>
    </citation>
    <scope>NUCLEOTIDE SEQUENCE [LARGE SCALE GENOMIC DNA]</scope>
    <source>
        <strain evidence="10 11">NBRC 104335</strain>
    </source>
</reference>
<feature type="domain" description="OmpR/PhoB-type" evidence="9">
    <location>
        <begin position="128"/>
        <end position="227"/>
    </location>
</feature>
<comment type="caution">
    <text evidence="10">The sequence shown here is derived from an EMBL/GenBank/DDBJ whole genome shotgun (WGS) entry which is preliminary data.</text>
</comment>
<evidence type="ECO:0000256" key="7">
    <source>
        <dbReference type="PROSITE-ProRule" id="PRU01091"/>
    </source>
</evidence>
<dbReference type="SUPFAM" id="SSF52172">
    <property type="entry name" value="CheY-like"/>
    <property type="match status" value="1"/>
</dbReference>
<dbReference type="RefSeq" id="WP_353568816.1">
    <property type="nucleotide sequence ID" value="NZ_BAABRI010000032.1"/>
</dbReference>
<dbReference type="PANTHER" id="PTHR48111">
    <property type="entry name" value="REGULATOR OF RPOS"/>
    <property type="match status" value="1"/>
</dbReference>
<evidence type="ECO:0000259" key="8">
    <source>
        <dbReference type="PROSITE" id="PS50110"/>
    </source>
</evidence>
<evidence type="ECO:0000313" key="10">
    <source>
        <dbReference type="EMBL" id="GAA5484708.1"/>
    </source>
</evidence>
<keyword evidence="5" id="KW-0804">Transcription</keyword>
<evidence type="ECO:0000256" key="1">
    <source>
        <dbReference type="ARBA" id="ARBA00022553"/>
    </source>
</evidence>
<dbReference type="Gene3D" id="6.10.250.690">
    <property type="match status" value="1"/>
</dbReference>
<dbReference type="CDD" id="cd00383">
    <property type="entry name" value="trans_reg_C"/>
    <property type="match status" value="1"/>
</dbReference>
<dbReference type="PROSITE" id="PS50110">
    <property type="entry name" value="RESPONSE_REGULATORY"/>
    <property type="match status" value="1"/>
</dbReference>
<sequence>METTILVIEDDAAVRQGVVDALEYGGYRTLQAADGVSGLELALRASYRLLLLDLVMPGRDGFAVLESLKRQRPGQPVIILSARGEENDRVKGLRLGADDYVMKPFSVRELLARVEAVLRRTCERLAPSETHAIPGGTVDLAGGVVHFTDGEQVAMSDREASLLRYFLGSAGRVVSRAEILRHVWGLDPARTETRTLDMHVMHLRGKLRDRDQSVLVTVRGKGWRLNL</sequence>
<dbReference type="Gene3D" id="1.10.10.10">
    <property type="entry name" value="Winged helix-like DNA-binding domain superfamily/Winged helix DNA-binding domain"/>
    <property type="match status" value="1"/>
</dbReference>
<dbReference type="InterPro" id="IPR036388">
    <property type="entry name" value="WH-like_DNA-bd_sf"/>
</dbReference>
<dbReference type="InterPro" id="IPR039420">
    <property type="entry name" value="WalR-like"/>
</dbReference>
<evidence type="ECO:0000259" key="9">
    <source>
        <dbReference type="PROSITE" id="PS51755"/>
    </source>
</evidence>
<keyword evidence="3" id="KW-0805">Transcription regulation</keyword>
<dbReference type="Pfam" id="PF00486">
    <property type="entry name" value="Trans_reg_C"/>
    <property type="match status" value="1"/>
</dbReference>